<dbReference type="Proteomes" id="UP000054558">
    <property type="component" value="Unassembled WGS sequence"/>
</dbReference>
<dbReference type="AlphaFoldDB" id="A0A1Y1IG65"/>
<evidence type="ECO:0000313" key="3">
    <source>
        <dbReference type="Proteomes" id="UP000054558"/>
    </source>
</evidence>
<gene>
    <name evidence="2" type="ORF">KFL_004830030</name>
</gene>
<name>A0A1Y1IG65_KLENI</name>
<sequence length="617" mass="67706">MNKHGSGLEQSDQAATPSASNPENNAELLATELAKEQEIELVDMQAPSQLPQNEGTSMLAPKEEDLIAPESPWTGDMNLSKLGQTVEKSYSALLHSPDKWYSLNKLLNQKGGRDILFRMEDVIKERGLAPVREEFLQIKPQVNADLIWSLHQPLLSLMLFILKEQNDIHRKLIRVPELKSDICKAMGLGRPSKVKPAPPPKPKLERQPKMVTKPKGLATGEKKLKKKVPKPDPLRTLLYPPSGAGAAYEDTKGGDQEAGASGFALGTPPAKKLKTGDKLTDSQTLHQLIAASQERDRSGKFAPGFSPVAALKLKKKKVTKPGADKGLGKGLGKRLGKKTEKAAENGASIKKLAISSPKTSSRKQLTPRRAPPADGGDGAGPSTSAEPRAPRVEPVSREDAEIAALVCALRTRGEKEARVLEAMAVPELDERIGELEAARNRTDAELVQLRARRRALIGEGDEEARERAVGESVRAARERCLRAIRDLLDVLPSTTETPPLALFNELERTGDFDATLGALARNQRTHLQREWNRKNELATGAKRAEMEAMYQKNKVRRHLGIPPADSAADQPAEYDAIFVAFQQKLTELQQEMERQVKLLDDTENGAKQAWLAYREAA</sequence>
<feature type="region of interest" description="Disordered" evidence="1">
    <location>
        <begin position="189"/>
        <end position="279"/>
    </location>
</feature>
<evidence type="ECO:0000256" key="1">
    <source>
        <dbReference type="SAM" id="MobiDB-lite"/>
    </source>
</evidence>
<protein>
    <submittedName>
        <fullName evidence="2">Uncharacterized protein</fullName>
    </submittedName>
</protein>
<keyword evidence="3" id="KW-1185">Reference proteome</keyword>
<dbReference type="EMBL" id="DF237432">
    <property type="protein sequence ID" value="GAQ89052.1"/>
    <property type="molecule type" value="Genomic_DNA"/>
</dbReference>
<accession>A0A1Y1IG65</accession>
<organism evidence="2 3">
    <name type="scientific">Klebsormidium nitens</name>
    <name type="common">Green alga</name>
    <name type="synonym">Ulothrix nitens</name>
    <dbReference type="NCBI Taxonomy" id="105231"/>
    <lineage>
        <taxon>Eukaryota</taxon>
        <taxon>Viridiplantae</taxon>
        <taxon>Streptophyta</taxon>
        <taxon>Klebsormidiophyceae</taxon>
        <taxon>Klebsormidiales</taxon>
        <taxon>Klebsormidiaceae</taxon>
        <taxon>Klebsormidium</taxon>
    </lineage>
</organism>
<reference evidence="2 3" key="1">
    <citation type="journal article" date="2014" name="Nat. Commun.">
        <title>Klebsormidium flaccidum genome reveals primary factors for plant terrestrial adaptation.</title>
        <authorList>
            <person name="Hori K."/>
            <person name="Maruyama F."/>
            <person name="Fujisawa T."/>
            <person name="Togashi T."/>
            <person name="Yamamoto N."/>
            <person name="Seo M."/>
            <person name="Sato S."/>
            <person name="Yamada T."/>
            <person name="Mori H."/>
            <person name="Tajima N."/>
            <person name="Moriyama T."/>
            <person name="Ikeuchi M."/>
            <person name="Watanabe M."/>
            <person name="Wada H."/>
            <person name="Kobayashi K."/>
            <person name="Saito M."/>
            <person name="Masuda T."/>
            <person name="Sasaki-Sekimoto Y."/>
            <person name="Mashiguchi K."/>
            <person name="Awai K."/>
            <person name="Shimojima M."/>
            <person name="Masuda S."/>
            <person name="Iwai M."/>
            <person name="Nobusawa T."/>
            <person name="Narise T."/>
            <person name="Kondo S."/>
            <person name="Saito H."/>
            <person name="Sato R."/>
            <person name="Murakawa M."/>
            <person name="Ihara Y."/>
            <person name="Oshima-Yamada Y."/>
            <person name="Ohtaka K."/>
            <person name="Satoh M."/>
            <person name="Sonobe K."/>
            <person name="Ishii M."/>
            <person name="Ohtani R."/>
            <person name="Kanamori-Sato M."/>
            <person name="Honoki R."/>
            <person name="Miyazaki D."/>
            <person name="Mochizuki H."/>
            <person name="Umetsu J."/>
            <person name="Higashi K."/>
            <person name="Shibata D."/>
            <person name="Kamiya Y."/>
            <person name="Sato N."/>
            <person name="Nakamura Y."/>
            <person name="Tabata S."/>
            <person name="Ida S."/>
            <person name="Kurokawa K."/>
            <person name="Ohta H."/>
        </authorList>
    </citation>
    <scope>NUCLEOTIDE SEQUENCE [LARGE SCALE GENOMIC DNA]</scope>
    <source>
        <strain evidence="2 3">NIES-2285</strain>
    </source>
</reference>
<feature type="region of interest" description="Disordered" evidence="1">
    <location>
        <begin position="1"/>
        <end position="28"/>
    </location>
</feature>
<evidence type="ECO:0000313" key="2">
    <source>
        <dbReference type="EMBL" id="GAQ89052.1"/>
    </source>
</evidence>
<proteinExistence type="predicted"/>
<feature type="region of interest" description="Disordered" evidence="1">
    <location>
        <begin position="310"/>
        <end position="396"/>
    </location>
</feature>
<feature type="compositionally biased region" description="Polar residues" evidence="1">
    <location>
        <begin position="8"/>
        <end position="24"/>
    </location>
</feature>